<evidence type="ECO:0000313" key="2">
    <source>
        <dbReference type="Proteomes" id="UP001164803"/>
    </source>
</evidence>
<dbReference type="RefSeq" id="WP_268045226.1">
    <property type="nucleotide sequence ID" value="NZ_CP104064.1"/>
</dbReference>
<dbReference type="EMBL" id="CP104064">
    <property type="protein sequence ID" value="WAH37709.1"/>
    <property type="molecule type" value="Genomic_DNA"/>
</dbReference>
<name>A0ABY6Z608_9BACL</name>
<evidence type="ECO:0000313" key="1">
    <source>
        <dbReference type="EMBL" id="WAH37709.1"/>
    </source>
</evidence>
<gene>
    <name evidence="1" type="ORF">NZD86_04145</name>
</gene>
<proteinExistence type="predicted"/>
<dbReference type="Gene3D" id="3.90.1720.10">
    <property type="entry name" value="endopeptidase domain like (from Nostoc punctiforme)"/>
    <property type="match status" value="1"/>
</dbReference>
<keyword evidence="2" id="KW-1185">Reference proteome</keyword>
<dbReference type="SUPFAM" id="SSF54001">
    <property type="entry name" value="Cysteine proteinases"/>
    <property type="match status" value="1"/>
</dbReference>
<sequence length="162" mass="18158">MDVKLADLIFIKGDGFFSRVIERIEHSPYSHVAGVVKPNELVESIAFRPIGYGGVDTYDGVADVFTCNQLTDAQRQAVVNFVIERIGTGYDYPIIGWELFHYEFHIDLPYREDGKDFDCSELWRVAYKSVGIDLCPGLEYASPGDMVLSPLLRKVGSLSRTG</sequence>
<reference evidence="1" key="1">
    <citation type="submission" date="2022-08" db="EMBL/GenBank/DDBJ databases">
        <title>Alicyclobacillus dauci DSM2870, complete genome.</title>
        <authorList>
            <person name="Wang Q."/>
            <person name="Cai R."/>
            <person name="Wang Z."/>
        </authorList>
    </citation>
    <scope>NUCLEOTIDE SEQUENCE</scope>
    <source>
        <strain evidence="1">DSM 28700</strain>
    </source>
</reference>
<organism evidence="1 2">
    <name type="scientific">Alicyclobacillus dauci</name>
    <dbReference type="NCBI Taxonomy" id="1475485"/>
    <lineage>
        <taxon>Bacteria</taxon>
        <taxon>Bacillati</taxon>
        <taxon>Bacillota</taxon>
        <taxon>Bacilli</taxon>
        <taxon>Bacillales</taxon>
        <taxon>Alicyclobacillaceae</taxon>
        <taxon>Alicyclobacillus</taxon>
    </lineage>
</organism>
<protein>
    <recommendedName>
        <fullName evidence="3">Permuted papain-like amidase enzyme, YaeF/YiiX, C92 family</fullName>
    </recommendedName>
</protein>
<evidence type="ECO:0008006" key="3">
    <source>
        <dbReference type="Google" id="ProtNLM"/>
    </source>
</evidence>
<dbReference type="InterPro" id="IPR038765">
    <property type="entry name" value="Papain-like_cys_pep_sf"/>
</dbReference>
<accession>A0ABY6Z608</accession>
<dbReference type="Proteomes" id="UP001164803">
    <property type="component" value="Chromosome"/>
</dbReference>